<dbReference type="GO" id="GO:0030288">
    <property type="term" value="C:outer membrane-bounded periplasmic space"/>
    <property type="evidence" value="ECO:0007669"/>
    <property type="project" value="TreeGrafter"/>
</dbReference>
<comment type="caution">
    <text evidence="4">The sequence shown here is derived from an EMBL/GenBank/DDBJ whole genome shotgun (WGS) entry which is preliminary data.</text>
</comment>
<dbReference type="GO" id="GO:0006508">
    <property type="term" value="P:proteolysis"/>
    <property type="evidence" value="ECO:0007669"/>
    <property type="project" value="InterPro"/>
</dbReference>
<name>A0A106BZL4_SHEFR</name>
<dbReference type="GO" id="GO:0008236">
    <property type="term" value="F:serine-type peptidase activity"/>
    <property type="evidence" value="ECO:0007669"/>
    <property type="project" value="InterPro"/>
</dbReference>
<dbReference type="Proteomes" id="UP000055702">
    <property type="component" value="Unassembled WGS sequence"/>
</dbReference>
<feature type="chain" id="PRO_5007125913" evidence="1">
    <location>
        <begin position="23"/>
        <end position="529"/>
    </location>
</feature>
<gene>
    <name evidence="4" type="ORF">AWJ07_17475</name>
</gene>
<feature type="signal peptide" evidence="1">
    <location>
        <begin position="1"/>
        <end position="22"/>
    </location>
</feature>
<proteinExistence type="predicted"/>
<dbReference type="Gene3D" id="3.90.226.10">
    <property type="entry name" value="2-enoyl-CoA Hydratase, Chain A, domain 1"/>
    <property type="match status" value="1"/>
</dbReference>
<dbReference type="Gene3D" id="2.30.42.10">
    <property type="match status" value="1"/>
</dbReference>
<dbReference type="RefSeq" id="WP_059746188.1">
    <property type="nucleotide sequence ID" value="NZ_LRDC01000022.1"/>
</dbReference>
<evidence type="ECO:0000256" key="1">
    <source>
        <dbReference type="SAM" id="SignalP"/>
    </source>
</evidence>
<evidence type="ECO:0000259" key="2">
    <source>
        <dbReference type="Pfam" id="PF00595"/>
    </source>
</evidence>
<keyword evidence="1" id="KW-0732">Signal</keyword>
<evidence type="ECO:0000313" key="5">
    <source>
        <dbReference type="Proteomes" id="UP000055702"/>
    </source>
</evidence>
<dbReference type="InterPro" id="IPR005151">
    <property type="entry name" value="Tail-specific_protease"/>
</dbReference>
<dbReference type="GO" id="GO:0007165">
    <property type="term" value="P:signal transduction"/>
    <property type="evidence" value="ECO:0007669"/>
    <property type="project" value="TreeGrafter"/>
</dbReference>
<dbReference type="Pfam" id="PF00595">
    <property type="entry name" value="PDZ"/>
    <property type="match status" value="1"/>
</dbReference>
<feature type="domain" description="Tail specific protease" evidence="3">
    <location>
        <begin position="255"/>
        <end position="407"/>
    </location>
</feature>
<dbReference type="PANTHER" id="PTHR32060">
    <property type="entry name" value="TAIL-SPECIFIC PROTEASE"/>
    <property type="match status" value="1"/>
</dbReference>
<evidence type="ECO:0000313" key="4">
    <source>
        <dbReference type="EMBL" id="KVX01529.1"/>
    </source>
</evidence>
<dbReference type="AlphaFoldDB" id="A0A106BZL4"/>
<dbReference type="SUPFAM" id="SSF50156">
    <property type="entry name" value="PDZ domain-like"/>
    <property type="match status" value="1"/>
</dbReference>
<organism evidence="4">
    <name type="scientific">Shewanella frigidimarina</name>
    <dbReference type="NCBI Taxonomy" id="56812"/>
    <lineage>
        <taxon>Bacteria</taxon>
        <taxon>Pseudomonadati</taxon>
        <taxon>Pseudomonadota</taxon>
        <taxon>Gammaproteobacteria</taxon>
        <taxon>Alteromonadales</taxon>
        <taxon>Shewanellaceae</taxon>
        <taxon>Shewanella</taxon>
    </lineage>
</organism>
<evidence type="ECO:0000259" key="3">
    <source>
        <dbReference type="Pfam" id="PF03572"/>
    </source>
</evidence>
<dbReference type="Gene3D" id="3.30.750.170">
    <property type="match status" value="1"/>
</dbReference>
<protein>
    <submittedName>
        <fullName evidence="4">Peptidase</fullName>
    </submittedName>
</protein>
<feature type="domain" description="PDZ" evidence="2">
    <location>
        <begin position="142"/>
        <end position="198"/>
    </location>
</feature>
<dbReference type="SUPFAM" id="SSF52096">
    <property type="entry name" value="ClpP/crotonase"/>
    <property type="match status" value="1"/>
</dbReference>
<dbReference type="PANTHER" id="PTHR32060:SF30">
    <property type="entry name" value="CARBOXY-TERMINAL PROCESSING PROTEASE CTPA"/>
    <property type="match status" value="1"/>
</dbReference>
<dbReference type="InterPro" id="IPR001478">
    <property type="entry name" value="PDZ"/>
</dbReference>
<dbReference type="EMBL" id="LRDC01000022">
    <property type="protein sequence ID" value="KVX01529.1"/>
    <property type="molecule type" value="Genomic_DNA"/>
</dbReference>
<sequence>MQLLFRKAITPLLVAASLTVAGCSGGGSESASNNVTPPVTDTSSTTWTKGQFTPYADVALQCKADQTGSELTEKLWLRSWSNDTYLWYDEIFDRDPAPYTVAQYFDLLITDELSETGNVKDKFHFSMPTDEWEQLNQSGASFGYGFNLSLRNASAGVTRQVTITYSEPNSPAVAAGINRGAIIVAVDGVNVANADDSASIDTLNAGLFPTQSGKQTTFTVRDLNASVDRNVILLATTVISTPVQNTQVIQTASGKIGYLQFNSHIATAERGLFDAITTLREADVEDLVLDLRYNGGGLLALASQLGYMIAGDTATNNRIFERTSFNDKYRTIDPVTRAILEPTPFIPETIGFNTGLLRAGITLPSLKLKRLYVLTTADTCSASEALMNSLRGIDIEVIQIGGTTCGKPYGFYPTPNCGTTYFSIQFKGVNDKGFGDYSDGFVPTTSPTLDSEIEGCALSDDLNHALGDTNERLLSAALYYRDNNQCPALTSSAAKVSAAPTMMDKGFMLKDDRHSTLLKNNRIMSTGAM</sequence>
<accession>A0A106BZL4</accession>
<dbReference type="InterPro" id="IPR036034">
    <property type="entry name" value="PDZ_sf"/>
</dbReference>
<dbReference type="Pfam" id="PF03572">
    <property type="entry name" value="Peptidase_S41"/>
    <property type="match status" value="1"/>
</dbReference>
<reference evidence="4 5" key="1">
    <citation type="submission" date="2016-01" db="EMBL/GenBank/DDBJ databases">
        <title>Draft genome of the antarctic isolate Shewanella frigidimarina Ag06-30.</title>
        <authorList>
            <person name="Parmeciano Di Noto G."/>
            <person name="Vazquez S."/>
            <person name="Mac Cormack W."/>
            <person name="Iriarte A."/>
            <person name="Quiroga C."/>
        </authorList>
    </citation>
    <scope>NUCLEOTIDE SEQUENCE [LARGE SCALE GENOMIC DNA]</scope>
    <source>
        <strain evidence="4 5">Ag06-30</strain>
    </source>
</reference>
<dbReference type="InterPro" id="IPR029045">
    <property type="entry name" value="ClpP/crotonase-like_dom_sf"/>
</dbReference>
<dbReference type="GO" id="GO:0004175">
    <property type="term" value="F:endopeptidase activity"/>
    <property type="evidence" value="ECO:0007669"/>
    <property type="project" value="TreeGrafter"/>
</dbReference>
<dbReference type="PROSITE" id="PS51257">
    <property type="entry name" value="PROKAR_LIPOPROTEIN"/>
    <property type="match status" value="1"/>
</dbReference>